<dbReference type="GO" id="GO:0005525">
    <property type="term" value="F:GTP binding"/>
    <property type="evidence" value="ECO:0007669"/>
    <property type="project" value="UniProtKB-UniRule"/>
</dbReference>
<evidence type="ECO:0000313" key="4">
    <source>
        <dbReference type="EMBL" id="AFG38201.1"/>
    </source>
</evidence>
<dbReference type="SUPFAM" id="SSF52540">
    <property type="entry name" value="P-loop containing nucleoside triphosphate hydrolases"/>
    <property type="match status" value="1"/>
</dbReference>
<keyword evidence="5" id="KW-1185">Reference proteome</keyword>
<name>H9UL08_SPIAZ</name>
<keyword evidence="2" id="KW-0547">Nucleotide-binding</keyword>
<dbReference type="GO" id="GO:0003924">
    <property type="term" value="F:GTPase activity"/>
    <property type="evidence" value="ECO:0007669"/>
    <property type="project" value="UniProtKB-UniRule"/>
</dbReference>
<evidence type="ECO:0000313" key="5">
    <source>
        <dbReference type="Proteomes" id="UP000007383"/>
    </source>
</evidence>
<feature type="domain" description="EngC GTPase" evidence="3">
    <location>
        <begin position="112"/>
        <end position="271"/>
    </location>
</feature>
<comment type="function">
    <text evidence="2">One of several proteins that assist in the late maturation steps of the functional core of the 30S ribosomal subunit. Helps release RbfA from mature subunits. May play a role in the assembly of ribosomal proteins into the subunit. Circularly permuted GTPase that catalyzes slow GTP hydrolysis, GTPase activity is stimulated by the 30S ribosomal subunit.</text>
</comment>
<feature type="binding site" evidence="2">
    <location>
        <begin position="207"/>
        <end position="215"/>
    </location>
    <ligand>
        <name>GTP</name>
        <dbReference type="ChEBI" id="CHEBI:37565"/>
    </ligand>
</feature>
<keyword evidence="2" id="KW-0963">Cytoplasm</keyword>
<comment type="subunit">
    <text evidence="2">Monomer. Associates with 30S ribosomal subunit, binds 16S rRNA.</text>
</comment>
<comment type="similarity">
    <text evidence="2">Belongs to the TRAFAC class YlqF/YawG GTPase family. RsgA subfamily.</text>
</comment>
<protein>
    <recommendedName>
        <fullName evidence="2">Small ribosomal subunit biogenesis GTPase RsgA</fullName>
        <ecNumber evidence="2">3.6.1.-</ecNumber>
    </recommendedName>
</protein>
<gene>
    <name evidence="2" type="primary">rsgA</name>
    <name evidence="4" type="ordered locus">Spiaf_2164</name>
</gene>
<dbReference type="InterPro" id="IPR027417">
    <property type="entry name" value="P-loop_NTPase"/>
</dbReference>
<proteinExistence type="inferred from homology"/>
<dbReference type="STRING" id="889378.Spiaf_2164"/>
<comment type="subcellular location">
    <subcellularLocation>
        <location evidence="2">Cytoplasm</location>
    </subcellularLocation>
</comment>
<sequence>MNSTRNNLRLWGWSAHEESNWPQVPPGSVPARVTARYQSCWRIMLPEGPGEQTAEIAGAFEYLIANSEDYPAVGDWVAASPDGRIIRQVLPRRTSIRRQQTGKAARAQLLAANIDLALLVFSPDGRRNFSVGLLERFLTLTAAGGTRPVVILNKADAACADLLERICHQVAGIDPELQVLMTSTVTGQGIARLRGLIATGQTACFLGRSGVGKSSIINMLAGTSLLATAAVSRIEGKGRHTTTASQLLQLTPPTGTTGTTSGMLIDTPGLRELQLWGDETALEGSFADVAELAEDCRFRDCRHQGEPGCAVQAAAAEGFLPQQRLEHFLEQRDELTAAALRSRMGSEAYEKQKWRAVAKDQRRMRRA</sequence>
<dbReference type="PANTHER" id="PTHR32120:SF10">
    <property type="entry name" value="SMALL RIBOSOMAL SUBUNIT BIOGENESIS GTPASE RSGA"/>
    <property type="match status" value="1"/>
</dbReference>
<feature type="binding site" evidence="2">
    <location>
        <position position="309"/>
    </location>
    <ligand>
        <name>Zn(2+)</name>
        <dbReference type="ChEBI" id="CHEBI:29105"/>
    </ligand>
</feature>
<dbReference type="Pfam" id="PF03193">
    <property type="entry name" value="RsgA_GTPase"/>
    <property type="match status" value="1"/>
</dbReference>
<dbReference type="Gene3D" id="1.10.40.50">
    <property type="entry name" value="Probable gtpase engc, domain 3"/>
    <property type="match status" value="1"/>
</dbReference>
<dbReference type="HAMAP" id="MF_01820">
    <property type="entry name" value="GTPase_RsgA"/>
    <property type="match status" value="1"/>
</dbReference>
<dbReference type="CDD" id="cd01854">
    <property type="entry name" value="YjeQ_EngC"/>
    <property type="match status" value="1"/>
</dbReference>
<dbReference type="PANTHER" id="PTHR32120">
    <property type="entry name" value="SMALL RIBOSOMAL SUBUNIT BIOGENESIS GTPASE RSGA"/>
    <property type="match status" value="1"/>
</dbReference>
<keyword evidence="2" id="KW-0378">Hydrolase</keyword>
<feature type="binding site" evidence="2">
    <location>
        <begin position="153"/>
        <end position="156"/>
    </location>
    <ligand>
        <name>GTP</name>
        <dbReference type="ChEBI" id="CHEBI:37565"/>
    </ligand>
</feature>
<keyword evidence="2" id="KW-0699">rRNA-binding</keyword>
<evidence type="ECO:0000259" key="3">
    <source>
        <dbReference type="PROSITE" id="PS50936"/>
    </source>
</evidence>
<feature type="binding site" evidence="2">
    <location>
        <position position="301"/>
    </location>
    <ligand>
        <name>Zn(2+)</name>
        <dbReference type="ChEBI" id="CHEBI:29105"/>
    </ligand>
</feature>
<dbReference type="KEGG" id="sfc:Spiaf_2164"/>
<reference evidence="5" key="1">
    <citation type="journal article" date="2013" name="Stand. Genomic Sci.">
        <title>Complete genome sequence of the halophilic bacterium Spirochaeta africana type strain (Z-7692(T)) from the alkaline Lake Magadi in the East African Rift.</title>
        <authorList>
            <person name="Liolos K."/>
            <person name="Abt B."/>
            <person name="Scheuner C."/>
            <person name="Teshima H."/>
            <person name="Held B."/>
            <person name="Lapidus A."/>
            <person name="Nolan M."/>
            <person name="Lucas S."/>
            <person name="Deshpande S."/>
            <person name="Cheng J.F."/>
            <person name="Tapia R."/>
            <person name="Goodwin L.A."/>
            <person name="Pitluck S."/>
            <person name="Pagani I."/>
            <person name="Ivanova N."/>
            <person name="Mavromatis K."/>
            <person name="Mikhailova N."/>
            <person name="Huntemann M."/>
            <person name="Pati A."/>
            <person name="Chen A."/>
            <person name="Palaniappan K."/>
            <person name="Land M."/>
            <person name="Rohde M."/>
            <person name="Tindall B.J."/>
            <person name="Detter J.C."/>
            <person name="Goker M."/>
            <person name="Bristow J."/>
            <person name="Eisen J.A."/>
            <person name="Markowitz V."/>
            <person name="Hugenholtz P."/>
            <person name="Woyke T."/>
            <person name="Klenk H.P."/>
            <person name="Kyrpides N.C."/>
        </authorList>
    </citation>
    <scope>NUCLEOTIDE SEQUENCE</scope>
    <source>
        <strain evidence="5">ATCC 700263 / DSM 8902 / Z-7692</strain>
    </source>
</reference>
<dbReference type="AlphaFoldDB" id="H9UL08"/>
<accession>H9UL08</accession>
<feature type="binding site" evidence="2">
    <location>
        <position position="303"/>
    </location>
    <ligand>
        <name>Zn(2+)</name>
        <dbReference type="ChEBI" id="CHEBI:29105"/>
    </ligand>
</feature>
<keyword evidence="2" id="KW-0342">GTP-binding</keyword>
<dbReference type="PROSITE" id="PS50936">
    <property type="entry name" value="ENGC_GTPASE"/>
    <property type="match status" value="1"/>
</dbReference>
<dbReference type="HOGENOM" id="CLU_033617_0_1_12"/>
<dbReference type="RefSeq" id="WP_014456184.1">
    <property type="nucleotide sequence ID" value="NC_017098.1"/>
</dbReference>
<dbReference type="NCBIfam" id="TIGR00157">
    <property type="entry name" value="ribosome small subunit-dependent GTPase A"/>
    <property type="match status" value="1"/>
</dbReference>
<keyword evidence="2" id="KW-0694">RNA-binding</keyword>
<dbReference type="InterPro" id="IPR004881">
    <property type="entry name" value="Ribosome_biogen_GTPase_RsgA"/>
</dbReference>
<dbReference type="Proteomes" id="UP000007383">
    <property type="component" value="Chromosome"/>
</dbReference>
<feature type="binding site" evidence="2">
    <location>
        <position position="296"/>
    </location>
    <ligand>
        <name>Zn(2+)</name>
        <dbReference type="ChEBI" id="CHEBI:29105"/>
    </ligand>
</feature>
<dbReference type="OrthoDB" id="9809485at2"/>
<evidence type="ECO:0000256" key="2">
    <source>
        <dbReference type="HAMAP-Rule" id="MF_01820"/>
    </source>
</evidence>
<dbReference type="Gene3D" id="3.40.50.300">
    <property type="entry name" value="P-loop containing nucleotide triphosphate hydrolases"/>
    <property type="match status" value="1"/>
</dbReference>
<dbReference type="GO" id="GO:0019843">
    <property type="term" value="F:rRNA binding"/>
    <property type="evidence" value="ECO:0007669"/>
    <property type="project" value="UniProtKB-KW"/>
</dbReference>
<dbReference type="GO" id="GO:0046872">
    <property type="term" value="F:metal ion binding"/>
    <property type="evidence" value="ECO:0007669"/>
    <property type="project" value="UniProtKB-KW"/>
</dbReference>
<dbReference type="EMBL" id="CP003282">
    <property type="protein sequence ID" value="AFG38201.1"/>
    <property type="molecule type" value="Genomic_DNA"/>
</dbReference>
<keyword evidence="2" id="KW-0479">Metal-binding</keyword>
<dbReference type="InterPro" id="IPR010914">
    <property type="entry name" value="RsgA_GTPase_dom"/>
</dbReference>
<dbReference type="EC" id="3.6.1.-" evidence="2"/>
<keyword evidence="2" id="KW-0862">Zinc</keyword>
<dbReference type="GO" id="GO:0005737">
    <property type="term" value="C:cytoplasm"/>
    <property type="evidence" value="ECO:0007669"/>
    <property type="project" value="UniProtKB-SubCell"/>
</dbReference>
<organism evidence="4 5">
    <name type="scientific">Spirochaeta africana (strain ATCC 700263 / DSM 8902 / Z-7692)</name>
    <dbReference type="NCBI Taxonomy" id="889378"/>
    <lineage>
        <taxon>Bacteria</taxon>
        <taxon>Pseudomonadati</taxon>
        <taxon>Spirochaetota</taxon>
        <taxon>Spirochaetia</taxon>
        <taxon>Spirochaetales</taxon>
        <taxon>Spirochaetaceae</taxon>
        <taxon>Spirochaeta</taxon>
    </lineage>
</organism>
<evidence type="ECO:0000256" key="1">
    <source>
        <dbReference type="ARBA" id="ARBA00022517"/>
    </source>
</evidence>
<keyword evidence="1 2" id="KW-0690">Ribosome biogenesis</keyword>
<dbReference type="GO" id="GO:0042274">
    <property type="term" value="P:ribosomal small subunit biogenesis"/>
    <property type="evidence" value="ECO:0007669"/>
    <property type="project" value="UniProtKB-UniRule"/>
</dbReference>
<dbReference type="PATRIC" id="fig|889378.3.peg.2140"/>
<dbReference type="eggNOG" id="COG1162">
    <property type="taxonomic scope" value="Bacteria"/>
</dbReference>
<comment type="cofactor">
    <cofactor evidence="2">
        <name>Zn(2+)</name>
        <dbReference type="ChEBI" id="CHEBI:29105"/>
    </cofactor>
    <text evidence="2">Binds 1 zinc ion per subunit.</text>
</comment>